<proteinExistence type="predicted"/>
<evidence type="ECO:0000313" key="1">
    <source>
        <dbReference type="EMBL" id="SVC82570.1"/>
    </source>
</evidence>
<reference evidence="1" key="1">
    <citation type="submission" date="2018-05" db="EMBL/GenBank/DDBJ databases">
        <authorList>
            <person name="Lanie J.A."/>
            <person name="Ng W.-L."/>
            <person name="Kazmierczak K.M."/>
            <person name="Andrzejewski T.M."/>
            <person name="Davidsen T.M."/>
            <person name="Wayne K.J."/>
            <person name="Tettelin H."/>
            <person name="Glass J.I."/>
            <person name="Rusch D."/>
            <person name="Podicherti R."/>
            <person name="Tsui H.-C.T."/>
            <person name="Winkler M.E."/>
        </authorList>
    </citation>
    <scope>NUCLEOTIDE SEQUENCE</scope>
</reference>
<dbReference type="InterPro" id="IPR015943">
    <property type="entry name" value="WD40/YVTN_repeat-like_dom_sf"/>
</dbReference>
<accession>A0A382QC61</accession>
<name>A0A382QC61_9ZZZZ</name>
<dbReference type="Pfam" id="PF08309">
    <property type="entry name" value="LVIVD"/>
    <property type="match status" value="1"/>
</dbReference>
<protein>
    <submittedName>
        <fullName evidence="1">Uncharacterized protein</fullName>
    </submittedName>
</protein>
<dbReference type="AlphaFoldDB" id="A0A382QC61"/>
<sequence length="162" mass="16764">VVTSGPIAYATDSPTGLYVFDLTQEGSPEPIGILHAPSAPRNALQVTELPDGRKLLAGIGQGGLQVYDVTDPAAPVKTSTFGTPGQANGLALQDQFAFVSAGDAGLQVVDLSDPSSPEIITALSTDRPARDVAVSDSLVLVVVGQGEREGNEREILVIEIQE</sequence>
<feature type="non-terminal residue" evidence="1">
    <location>
        <position position="1"/>
    </location>
</feature>
<organism evidence="1">
    <name type="scientific">marine metagenome</name>
    <dbReference type="NCBI Taxonomy" id="408172"/>
    <lineage>
        <taxon>unclassified sequences</taxon>
        <taxon>metagenomes</taxon>
        <taxon>ecological metagenomes</taxon>
    </lineage>
</organism>
<dbReference type="SUPFAM" id="SSF50969">
    <property type="entry name" value="YVTN repeat-like/Quinoprotein amine dehydrogenase"/>
    <property type="match status" value="1"/>
</dbReference>
<dbReference type="Gene3D" id="2.130.10.10">
    <property type="entry name" value="YVTN repeat-like/Quinoprotein amine dehydrogenase"/>
    <property type="match status" value="1"/>
</dbReference>
<dbReference type="EMBL" id="UINC01113152">
    <property type="protein sequence ID" value="SVC82570.1"/>
    <property type="molecule type" value="Genomic_DNA"/>
</dbReference>
<dbReference type="InterPro" id="IPR011044">
    <property type="entry name" value="Quino_amine_DH_bsu"/>
</dbReference>
<gene>
    <name evidence="1" type="ORF">METZ01_LOCUS335424</name>
</gene>
<dbReference type="InterPro" id="IPR013211">
    <property type="entry name" value="LVIVD"/>
</dbReference>